<sequence>MSFISKILHCWWGVSITILLALVVHSLGLNTDGTLLLSFKYNVLNDPFSVLGNWNYEDETPCLWTGVMCTSLPYPGASNALRVVALVLPNNKLLGSIPEDLGLLEHLRHLDLSSNYLNGSLPNSLFNSSELKILDLSTNEISGQLPNSFQGLNSLQLLNLSDNALTDSPGTGSSSNGSDQGGQSGLRPAAIVGIVVGDLAGIGIFSIIFLYVYQAKKKKRIETSTMGMTEFKLKEQQMGNKIETIPSPMESKGVTPWLCLRQKGSKMKKHQKQQHQKQIHQKKNSGSSIVYKAVLEDGTTFAVRRIGEIGVERFKDFENQVKLIGKLQHPNIVRIRGFYWGSDEKLIIYDHVTNGSLANIGYNVNLCCFRSEK</sequence>
<dbReference type="GO" id="GO:0016020">
    <property type="term" value="C:membrane"/>
    <property type="evidence" value="ECO:0007669"/>
    <property type="project" value="UniProtKB-SubCell"/>
</dbReference>
<dbReference type="PROSITE" id="PS50011">
    <property type="entry name" value="PROTEIN_KINASE_DOM"/>
    <property type="match status" value="1"/>
</dbReference>
<evidence type="ECO:0000256" key="4">
    <source>
        <dbReference type="ARBA" id="ARBA00022737"/>
    </source>
</evidence>
<dbReference type="InterPro" id="IPR013210">
    <property type="entry name" value="LRR_N_plant-typ"/>
</dbReference>
<dbReference type="InterPro" id="IPR001611">
    <property type="entry name" value="Leu-rich_rpt"/>
</dbReference>
<dbReference type="OrthoDB" id="346907at2759"/>
<dbReference type="PANTHER" id="PTHR48007:SF47">
    <property type="entry name" value="PROTEIN KINASE DOMAIN-CONTAINING PROTEIN"/>
    <property type="match status" value="1"/>
</dbReference>
<keyword evidence="3 7" id="KW-0812">Transmembrane</keyword>
<comment type="caution">
    <text evidence="9">The sequence shown here is derived from an EMBL/GenBank/DDBJ whole genome shotgun (WGS) entry which is preliminary data.</text>
</comment>
<dbReference type="InterPro" id="IPR032675">
    <property type="entry name" value="LRR_dom_sf"/>
</dbReference>
<organism evidence="9 10">
    <name type="scientific">Coptis chinensis</name>
    <dbReference type="NCBI Taxonomy" id="261450"/>
    <lineage>
        <taxon>Eukaryota</taxon>
        <taxon>Viridiplantae</taxon>
        <taxon>Streptophyta</taxon>
        <taxon>Embryophyta</taxon>
        <taxon>Tracheophyta</taxon>
        <taxon>Spermatophyta</taxon>
        <taxon>Magnoliopsida</taxon>
        <taxon>Ranunculales</taxon>
        <taxon>Ranunculaceae</taxon>
        <taxon>Coptidoideae</taxon>
        <taxon>Coptis</taxon>
    </lineage>
</organism>
<dbReference type="PROSITE" id="PS51450">
    <property type="entry name" value="LRR"/>
    <property type="match status" value="1"/>
</dbReference>
<feature type="transmembrane region" description="Helical" evidence="7">
    <location>
        <begin position="189"/>
        <end position="213"/>
    </location>
</feature>
<evidence type="ECO:0000313" key="10">
    <source>
        <dbReference type="Proteomes" id="UP000631114"/>
    </source>
</evidence>
<dbReference type="Pfam" id="PF08263">
    <property type="entry name" value="LRRNT_2"/>
    <property type="match status" value="1"/>
</dbReference>
<dbReference type="Gene3D" id="3.30.200.20">
    <property type="entry name" value="Phosphorylase Kinase, domain 1"/>
    <property type="match status" value="1"/>
</dbReference>
<dbReference type="SMART" id="SM00369">
    <property type="entry name" value="LRR_TYP"/>
    <property type="match status" value="3"/>
</dbReference>
<evidence type="ECO:0000256" key="1">
    <source>
        <dbReference type="ARBA" id="ARBA00004370"/>
    </source>
</evidence>
<evidence type="ECO:0000256" key="7">
    <source>
        <dbReference type="SAM" id="Phobius"/>
    </source>
</evidence>
<evidence type="ECO:0000256" key="5">
    <source>
        <dbReference type="ARBA" id="ARBA00022989"/>
    </source>
</evidence>
<dbReference type="GO" id="GO:0004672">
    <property type="term" value="F:protein kinase activity"/>
    <property type="evidence" value="ECO:0007669"/>
    <property type="project" value="InterPro"/>
</dbReference>
<comment type="subcellular location">
    <subcellularLocation>
        <location evidence="1">Membrane</location>
    </subcellularLocation>
</comment>
<keyword evidence="5 7" id="KW-1133">Transmembrane helix</keyword>
<dbReference type="FunFam" id="3.80.10.10:FF:000383">
    <property type="entry name" value="Leucine-rich repeat receptor protein kinase EMS1"/>
    <property type="match status" value="1"/>
</dbReference>
<accession>A0A835HL33</accession>
<dbReference type="SUPFAM" id="SSF52058">
    <property type="entry name" value="L domain-like"/>
    <property type="match status" value="1"/>
</dbReference>
<protein>
    <recommendedName>
        <fullName evidence="8">Protein kinase domain-containing protein</fullName>
    </recommendedName>
</protein>
<dbReference type="Pfam" id="PF13855">
    <property type="entry name" value="LRR_8"/>
    <property type="match status" value="1"/>
</dbReference>
<dbReference type="AlphaFoldDB" id="A0A835HL33"/>
<proteinExistence type="predicted"/>
<dbReference type="PRINTS" id="PR00019">
    <property type="entry name" value="LEURICHRPT"/>
</dbReference>
<evidence type="ECO:0000256" key="3">
    <source>
        <dbReference type="ARBA" id="ARBA00022692"/>
    </source>
</evidence>
<dbReference type="SUPFAM" id="SSF56112">
    <property type="entry name" value="Protein kinase-like (PK-like)"/>
    <property type="match status" value="1"/>
</dbReference>
<keyword evidence="4" id="KW-0677">Repeat</keyword>
<dbReference type="InterPro" id="IPR011009">
    <property type="entry name" value="Kinase-like_dom_sf"/>
</dbReference>
<dbReference type="GO" id="GO:0005524">
    <property type="term" value="F:ATP binding"/>
    <property type="evidence" value="ECO:0007669"/>
    <property type="project" value="InterPro"/>
</dbReference>
<dbReference type="EMBL" id="JADFTS010000006">
    <property type="protein sequence ID" value="KAF9600252.1"/>
    <property type="molecule type" value="Genomic_DNA"/>
</dbReference>
<evidence type="ECO:0000259" key="8">
    <source>
        <dbReference type="PROSITE" id="PS50011"/>
    </source>
</evidence>
<dbReference type="InterPro" id="IPR046959">
    <property type="entry name" value="PRK1-6/SRF4-like"/>
</dbReference>
<dbReference type="InterPro" id="IPR003591">
    <property type="entry name" value="Leu-rich_rpt_typical-subtyp"/>
</dbReference>
<dbReference type="Proteomes" id="UP000631114">
    <property type="component" value="Unassembled WGS sequence"/>
</dbReference>
<feature type="domain" description="Protein kinase" evidence="8">
    <location>
        <begin position="276"/>
        <end position="373"/>
    </location>
</feature>
<feature type="transmembrane region" description="Helical" evidence="7">
    <location>
        <begin position="7"/>
        <end position="28"/>
    </location>
</feature>
<dbReference type="Gene3D" id="3.80.10.10">
    <property type="entry name" value="Ribonuclease Inhibitor"/>
    <property type="match status" value="1"/>
</dbReference>
<evidence type="ECO:0000256" key="6">
    <source>
        <dbReference type="ARBA" id="ARBA00023136"/>
    </source>
</evidence>
<evidence type="ECO:0000313" key="9">
    <source>
        <dbReference type="EMBL" id="KAF9600252.1"/>
    </source>
</evidence>
<gene>
    <name evidence="9" type="ORF">IFM89_005076</name>
</gene>
<name>A0A835HL33_9MAGN</name>
<reference evidence="9 10" key="1">
    <citation type="submission" date="2020-10" db="EMBL/GenBank/DDBJ databases">
        <title>The Coptis chinensis genome and diversification of protoberbering-type alkaloids.</title>
        <authorList>
            <person name="Wang B."/>
            <person name="Shu S."/>
            <person name="Song C."/>
            <person name="Liu Y."/>
        </authorList>
    </citation>
    <scope>NUCLEOTIDE SEQUENCE [LARGE SCALE GENOMIC DNA]</scope>
    <source>
        <strain evidence="9">HL-2020</strain>
        <tissue evidence="9">Leaf</tissue>
    </source>
</reference>
<dbReference type="PANTHER" id="PTHR48007">
    <property type="entry name" value="LEUCINE-RICH REPEAT RECEPTOR-LIKE PROTEIN KINASE PXC1"/>
    <property type="match status" value="1"/>
</dbReference>
<dbReference type="InterPro" id="IPR000719">
    <property type="entry name" value="Prot_kinase_dom"/>
</dbReference>
<keyword evidence="6 7" id="KW-0472">Membrane</keyword>
<keyword evidence="2" id="KW-0433">Leucine-rich repeat</keyword>
<keyword evidence="10" id="KW-1185">Reference proteome</keyword>
<evidence type="ECO:0000256" key="2">
    <source>
        <dbReference type="ARBA" id="ARBA00022614"/>
    </source>
</evidence>